<reference evidence="1 2" key="1">
    <citation type="journal article" date="2018" name="Evol. Lett.">
        <title>Horizontal gene cluster transfer increased hallucinogenic mushroom diversity.</title>
        <authorList>
            <person name="Reynolds H.T."/>
            <person name="Vijayakumar V."/>
            <person name="Gluck-Thaler E."/>
            <person name="Korotkin H.B."/>
            <person name="Matheny P.B."/>
            <person name="Slot J.C."/>
        </authorList>
    </citation>
    <scope>NUCLEOTIDE SEQUENCE [LARGE SCALE GENOMIC DNA]</scope>
    <source>
        <strain evidence="1 2">SRW20</strain>
    </source>
</reference>
<organism evidence="1 2">
    <name type="scientific">Gymnopilus dilepis</name>
    <dbReference type="NCBI Taxonomy" id="231916"/>
    <lineage>
        <taxon>Eukaryota</taxon>
        <taxon>Fungi</taxon>
        <taxon>Dikarya</taxon>
        <taxon>Basidiomycota</taxon>
        <taxon>Agaricomycotina</taxon>
        <taxon>Agaricomycetes</taxon>
        <taxon>Agaricomycetidae</taxon>
        <taxon>Agaricales</taxon>
        <taxon>Agaricineae</taxon>
        <taxon>Hymenogastraceae</taxon>
        <taxon>Gymnopilus</taxon>
    </lineage>
</organism>
<dbReference type="EMBL" id="NHYE01001421">
    <property type="protein sequence ID" value="PPQ95627.1"/>
    <property type="molecule type" value="Genomic_DNA"/>
</dbReference>
<protein>
    <submittedName>
        <fullName evidence="1">Uncharacterized protein</fullName>
    </submittedName>
</protein>
<name>A0A409XXX9_9AGAR</name>
<keyword evidence="2" id="KW-1185">Reference proteome</keyword>
<evidence type="ECO:0000313" key="2">
    <source>
        <dbReference type="Proteomes" id="UP000284706"/>
    </source>
</evidence>
<gene>
    <name evidence="1" type="ORF">CVT26_008657</name>
</gene>
<dbReference type="InParanoid" id="A0A409XXX9"/>
<dbReference type="AlphaFoldDB" id="A0A409XXX9"/>
<dbReference type="Proteomes" id="UP000284706">
    <property type="component" value="Unassembled WGS sequence"/>
</dbReference>
<proteinExistence type="predicted"/>
<sequence length="104" mass="12413">MDLPKRRTWTSRLKPRHRGDFSAFNEESAENWWSPVEENLDRERERRVGVVSSIASNGRVRNRGDEVEEVFENFNVEENELLGFYKAIRTSFIEFEEWPDCLCN</sequence>
<accession>A0A409XXX9</accession>
<comment type="caution">
    <text evidence="1">The sequence shown here is derived from an EMBL/GenBank/DDBJ whole genome shotgun (WGS) entry which is preliminary data.</text>
</comment>
<evidence type="ECO:0000313" key="1">
    <source>
        <dbReference type="EMBL" id="PPQ95627.1"/>
    </source>
</evidence>